<feature type="transmembrane region" description="Helical" evidence="1">
    <location>
        <begin position="21"/>
        <end position="45"/>
    </location>
</feature>
<dbReference type="PRINTS" id="PR00407">
    <property type="entry name" value="EUMOPTERIN"/>
</dbReference>
<protein>
    <submittedName>
        <fullName evidence="3">Oxidoreductase molybdopterin binding domain-containing protein</fullName>
    </submittedName>
</protein>
<dbReference type="SUPFAM" id="SSF56524">
    <property type="entry name" value="Oxidoreductase molybdopterin-binding domain"/>
    <property type="match status" value="1"/>
</dbReference>
<organism evidence="3 4">
    <name type="scientific">Okibacterium fritillariae</name>
    <dbReference type="NCBI Taxonomy" id="123320"/>
    <lineage>
        <taxon>Bacteria</taxon>
        <taxon>Bacillati</taxon>
        <taxon>Actinomycetota</taxon>
        <taxon>Actinomycetes</taxon>
        <taxon>Micrococcales</taxon>
        <taxon>Microbacteriaceae</taxon>
        <taxon>Okibacterium</taxon>
    </lineage>
</organism>
<dbReference type="Proteomes" id="UP000190857">
    <property type="component" value="Unassembled WGS sequence"/>
</dbReference>
<evidence type="ECO:0000313" key="4">
    <source>
        <dbReference type="Proteomes" id="UP000190857"/>
    </source>
</evidence>
<feature type="transmembrane region" description="Helical" evidence="1">
    <location>
        <begin position="109"/>
        <end position="134"/>
    </location>
</feature>
<evidence type="ECO:0000259" key="2">
    <source>
        <dbReference type="Pfam" id="PF00174"/>
    </source>
</evidence>
<feature type="domain" description="Oxidoreductase molybdopterin-binding" evidence="2">
    <location>
        <begin position="333"/>
        <end position="464"/>
    </location>
</feature>
<keyword evidence="1" id="KW-0472">Membrane</keyword>
<feature type="transmembrane region" description="Helical" evidence="1">
    <location>
        <begin position="65"/>
        <end position="89"/>
    </location>
</feature>
<dbReference type="STRING" id="123320.SAMN06309945_2120"/>
<gene>
    <name evidence="3" type="ORF">SAMN06309945_2120</name>
</gene>
<dbReference type="EMBL" id="FUZP01000002">
    <property type="protein sequence ID" value="SKC61460.1"/>
    <property type="molecule type" value="Genomic_DNA"/>
</dbReference>
<evidence type="ECO:0000256" key="1">
    <source>
        <dbReference type="SAM" id="Phobius"/>
    </source>
</evidence>
<feature type="transmembrane region" description="Helical" evidence="1">
    <location>
        <begin position="273"/>
        <end position="291"/>
    </location>
</feature>
<dbReference type="InterPro" id="IPR008335">
    <property type="entry name" value="Mopterin_OxRdtase_euk"/>
</dbReference>
<keyword evidence="1" id="KW-0812">Transmembrane</keyword>
<dbReference type="GO" id="GO:0016491">
    <property type="term" value="F:oxidoreductase activity"/>
    <property type="evidence" value="ECO:0007669"/>
    <property type="project" value="InterPro"/>
</dbReference>
<keyword evidence="4" id="KW-1185">Reference proteome</keyword>
<dbReference type="RefSeq" id="WP_079728186.1">
    <property type="nucleotide sequence ID" value="NZ_FUZP01000002.1"/>
</dbReference>
<dbReference type="AlphaFoldDB" id="A0A1T5KCV8"/>
<dbReference type="PANTHER" id="PTHR43032">
    <property type="entry name" value="PROTEIN-METHIONINE-SULFOXIDE REDUCTASE"/>
    <property type="match status" value="1"/>
</dbReference>
<reference evidence="3 4" key="1">
    <citation type="submission" date="2017-02" db="EMBL/GenBank/DDBJ databases">
        <authorList>
            <person name="Peterson S.W."/>
        </authorList>
    </citation>
    <scope>NUCLEOTIDE SEQUENCE [LARGE SCALE GENOMIC DNA]</scope>
    <source>
        <strain evidence="3 4">VKM Ac-2059</strain>
    </source>
</reference>
<dbReference type="OrthoDB" id="5241952at2"/>
<evidence type="ECO:0000313" key="3">
    <source>
        <dbReference type="EMBL" id="SKC61460.1"/>
    </source>
</evidence>
<feature type="transmembrane region" description="Helical" evidence="1">
    <location>
        <begin position="146"/>
        <end position="168"/>
    </location>
</feature>
<sequence length="465" mass="49908">MRFLLYRLRRSIDSPSRNPRMATVTGRLLGLAFLICFGTGLYSHFLQEPLAWMTFTTRPLWLYQVTQGIHITAGILCFPLLLGKLYVVFPDLFQFPPVRSLKKGGAVDLLERGSIALFVGASLVEITIGLLNTFQLYLWPFGFRQVHYALAYVIIGSLAIHIAVKLPIIRRYWFKARMPEGEPVLASGREDAAIGRDLADARASSVSNDAAASTPAAASASAAAAAAAAAPDSGDQVPQKAAQAPFAARGITGRVFDWIDTTPAPNKAVSRRGFVATLAVAAAALVAFTGGQSFRVLDRLNAFAPRKAGIGPQSLPINRTAAAAKVTETAVDPAWTLTVANGDRSIDLSYADLTGMPQTSVDLPIACVEGWSQMASWRGVRMSELAALVGATSEDAFKATSLETNSRYGVMTMGPEYVNDPLTLVAVQLNGEPLDIDHGYPARMIAPGRPGVLQTKWLSRLEVTS</sequence>
<keyword evidence="1" id="KW-1133">Transmembrane helix</keyword>
<accession>A0A1T5KCV8</accession>
<proteinExistence type="predicted"/>
<dbReference type="InterPro" id="IPR036374">
    <property type="entry name" value="OxRdtase_Mopterin-bd_sf"/>
</dbReference>
<dbReference type="PANTHER" id="PTHR43032:SF2">
    <property type="entry name" value="BLL0505 PROTEIN"/>
    <property type="match status" value="1"/>
</dbReference>
<dbReference type="Pfam" id="PF00174">
    <property type="entry name" value="Oxidored_molyb"/>
    <property type="match status" value="1"/>
</dbReference>
<name>A0A1T5KCV8_9MICO</name>
<dbReference type="CDD" id="cd00321">
    <property type="entry name" value="SO_family_Moco"/>
    <property type="match status" value="1"/>
</dbReference>
<dbReference type="InterPro" id="IPR000572">
    <property type="entry name" value="OxRdtase_Mopterin-bd_dom"/>
</dbReference>
<dbReference type="Gene3D" id="3.90.420.10">
    <property type="entry name" value="Oxidoreductase, molybdopterin-binding domain"/>
    <property type="match status" value="1"/>
</dbReference>